<protein>
    <submittedName>
        <fullName evidence="2">Uncharacterized protein</fullName>
    </submittedName>
</protein>
<dbReference type="InterPro" id="IPR013762">
    <property type="entry name" value="Integrase-like_cat_sf"/>
</dbReference>
<dbReference type="KEGG" id="palw:PSAL_010540"/>
<proteinExistence type="predicted"/>
<dbReference type="EMBL" id="CP060436">
    <property type="protein sequence ID" value="QPM89827.1"/>
    <property type="molecule type" value="Genomic_DNA"/>
</dbReference>
<dbReference type="InterPro" id="IPR011010">
    <property type="entry name" value="DNA_brk_join_enz"/>
</dbReference>
<keyword evidence="3" id="KW-1185">Reference proteome</keyword>
<evidence type="ECO:0000256" key="1">
    <source>
        <dbReference type="ARBA" id="ARBA00023172"/>
    </source>
</evidence>
<accession>A0A418SET8</accession>
<dbReference type="Gene3D" id="1.10.443.10">
    <property type="entry name" value="Intergrase catalytic core"/>
    <property type="match status" value="1"/>
</dbReference>
<dbReference type="Proteomes" id="UP000283786">
    <property type="component" value="Chromosome"/>
</dbReference>
<dbReference type="SUPFAM" id="SSF56349">
    <property type="entry name" value="DNA breaking-rejoining enzymes"/>
    <property type="match status" value="1"/>
</dbReference>
<reference evidence="2 3" key="1">
    <citation type="submission" date="2020-08" db="EMBL/GenBank/DDBJ databases">
        <title>Genome sequence of Rhodobacteraceae bacterium Lw-13e.</title>
        <authorList>
            <person name="Poehlein A."/>
            <person name="Wolter L."/>
            <person name="Daniel R."/>
            <person name="Brinkhoff T."/>
        </authorList>
    </citation>
    <scope>NUCLEOTIDE SEQUENCE [LARGE SCALE GENOMIC DNA]</scope>
    <source>
        <strain evidence="2 3">Lw-13e</strain>
    </source>
</reference>
<dbReference type="GO" id="GO:0015074">
    <property type="term" value="P:DNA integration"/>
    <property type="evidence" value="ECO:0007669"/>
    <property type="project" value="InterPro"/>
</dbReference>
<dbReference type="AlphaFoldDB" id="A0A418SET8"/>
<evidence type="ECO:0000313" key="3">
    <source>
        <dbReference type="Proteomes" id="UP000283786"/>
    </source>
</evidence>
<dbReference type="GO" id="GO:0006310">
    <property type="term" value="P:DNA recombination"/>
    <property type="evidence" value="ECO:0007669"/>
    <property type="project" value="UniProtKB-KW"/>
</dbReference>
<sequence length="205" mass="22853">MLWNYGRKTLDWPLGDNPASEITLFGPQRELPAWPEWMVQALETAPLDVRITSELILGTGQRPNAAITMRRDQFDGEWMTVRDEKGDESYEVFCPPRSAAFVAGLPISGQHLLAKNLTQAKGYDAVERQFRKWRDTLGENAAPYSLHGLRKLAIVQLAEAEYGDAQIQAVTGQSAQMVAFYRAKASKKLLSKSAQNLGDQNKNGT</sequence>
<name>A0A418SET8_9RHOB</name>
<gene>
    <name evidence="2" type="ORF">PSAL_010540</name>
</gene>
<dbReference type="GO" id="GO:0003677">
    <property type="term" value="F:DNA binding"/>
    <property type="evidence" value="ECO:0007669"/>
    <property type="project" value="InterPro"/>
</dbReference>
<organism evidence="2 3">
    <name type="scientific">Pseudooceanicola algae</name>
    <dbReference type="NCBI Taxonomy" id="1537215"/>
    <lineage>
        <taxon>Bacteria</taxon>
        <taxon>Pseudomonadati</taxon>
        <taxon>Pseudomonadota</taxon>
        <taxon>Alphaproteobacteria</taxon>
        <taxon>Rhodobacterales</taxon>
        <taxon>Paracoccaceae</taxon>
        <taxon>Pseudooceanicola</taxon>
    </lineage>
</organism>
<keyword evidence="1" id="KW-0233">DNA recombination</keyword>
<evidence type="ECO:0000313" key="2">
    <source>
        <dbReference type="EMBL" id="QPM89827.1"/>
    </source>
</evidence>